<organism evidence="3 4">
    <name type="scientific">Paraburkholderia monticola</name>
    <dbReference type="NCBI Taxonomy" id="1399968"/>
    <lineage>
        <taxon>Bacteria</taxon>
        <taxon>Pseudomonadati</taxon>
        <taxon>Pseudomonadota</taxon>
        <taxon>Betaproteobacteria</taxon>
        <taxon>Burkholderiales</taxon>
        <taxon>Burkholderiaceae</taxon>
        <taxon>Paraburkholderia</taxon>
    </lineage>
</organism>
<dbReference type="InterPro" id="IPR029045">
    <property type="entry name" value="ClpP/crotonase-like_dom_sf"/>
</dbReference>
<name>A0A149PD03_9BURK</name>
<evidence type="ECO:0000313" key="4">
    <source>
        <dbReference type="Proteomes" id="UP000075613"/>
    </source>
</evidence>
<evidence type="ECO:0000256" key="1">
    <source>
        <dbReference type="ARBA" id="ARBA00005254"/>
    </source>
</evidence>
<dbReference type="PANTHER" id="PTHR11941">
    <property type="entry name" value="ENOYL-COA HYDRATASE-RELATED"/>
    <property type="match status" value="1"/>
</dbReference>
<dbReference type="SUPFAM" id="SSF52096">
    <property type="entry name" value="ClpP/crotonase"/>
    <property type="match status" value="1"/>
</dbReference>
<keyword evidence="2" id="KW-0456">Lyase</keyword>
<evidence type="ECO:0000256" key="2">
    <source>
        <dbReference type="ARBA" id="ARBA00023239"/>
    </source>
</evidence>
<dbReference type="CDD" id="cd06558">
    <property type="entry name" value="crotonase-like"/>
    <property type="match status" value="1"/>
</dbReference>
<dbReference type="EMBL" id="LRBG01000038">
    <property type="protein sequence ID" value="KXU82911.1"/>
    <property type="molecule type" value="Genomic_DNA"/>
</dbReference>
<dbReference type="GO" id="GO:0006635">
    <property type="term" value="P:fatty acid beta-oxidation"/>
    <property type="evidence" value="ECO:0007669"/>
    <property type="project" value="TreeGrafter"/>
</dbReference>
<dbReference type="InterPro" id="IPR001753">
    <property type="entry name" value="Enoyl-CoA_hydra/iso"/>
</dbReference>
<proteinExistence type="inferred from homology"/>
<evidence type="ECO:0000313" key="3">
    <source>
        <dbReference type="EMBL" id="KXU82911.1"/>
    </source>
</evidence>
<protein>
    <recommendedName>
        <fullName evidence="5">Enoyl-CoA hydratase</fullName>
    </recommendedName>
</protein>
<dbReference type="InterPro" id="IPR014748">
    <property type="entry name" value="Enoyl-CoA_hydra_C"/>
</dbReference>
<accession>A0A149PD03</accession>
<dbReference type="Proteomes" id="UP000075613">
    <property type="component" value="Unassembled WGS sequence"/>
</dbReference>
<evidence type="ECO:0008006" key="5">
    <source>
        <dbReference type="Google" id="ProtNLM"/>
    </source>
</evidence>
<reference evidence="3 4" key="1">
    <citation type="journal article" date="2015" name="Int. J. Syst. Evol. Microbiol.">
        <title>Burkholderia monticola sp. nov., isolated from mountain soil.</title>
        <authorList>
            <person name="Baek I."/>
            <person name="Seo B."/>
            <person name="Lee I."/>
            <person name="Yi H."/>
            <person name="Chun J."/>
        </authorList>
    </citation>
    <scope>NUCLEOTIDE SEQUENCE [LARGE SCALE GENOMIC DNA]</scope>
    <source>
        <strain evidence="3 4">JC2948</strain>
    </source>
</reference>
<keyword evidence="4" id="KW-1185">Reference proteome</keyword>
<dbReference type="Gene3D" id="1.10.12.10">
    <property type="entry name" value="Lyase 2-enoyl-coa Hydratase, Chain A, domain 2"/>
    <property type="match status" value="1"/>
</dbReference>
<dbReference type="GO" id="GO:0016829">
    <property type="term" value="F:lyase activity"/>
    <property type="evidence" value="ECO:0007669"/>
    <property type="project" value="UniProtKB-KW"/>
</dbReference>
<gene>
    <name evidence="3" type="ORF">CI15_27700</name>
</gene>
<dbReference type="PANTHER" id="PTHR11941:SF54">
    <property type="entry name" value="ENOYL-COA HYDRATASE, MITOCHONDRIAL"/>
    <property type="match status" value="1"/>
</dbReference>
<dbReference type="Gene3D" id="3.90.226.10">
    <property type="entry name" value="2-enoyl-CoA Hydratase, Chain A, domain 1"/>
    <property type="match status" value="1"/>
</dbReference>
<dbReference type="STRING" id="1399968.CI15_27700"/>
<dbReference type="Pfam" id="PF00378">
    <property type="entry name" value="ECH_1"/>
    <property type="match status" value="1"/>
</dbReference>
<dbReference type="AlphaFoldDB" id="A0A149PD03"/>
<sequence>MAKAYHAYEEDSSLLAAVLFGHGDHFSAGLDADAFAPALTSGQFNPFLPGLINPLQTSKPRLTKPVITVAHGNTFFMGHELFLAADIRVAAANAVFSQGETQRALFPGGGATIRFVREVGWAQAMRYMLTGDNWTAEEARGMRLVHDISATPESALELGIQLAKKIAAAAPLGTKATLASAHQFIDEGEEKAFAALLPDFVGLMKTEDFQERVRALKEQRPPVYVGR</sequence>
<comment type="caution">
    <text evidence="3">The sequence shown here is derived from an EMBL/GenBank/DDBJ whole genome shotgun (WGS) entry which is preliminary data.</text>
</comment>
<comment type="similarity">
    <text evidence="1">Belongs to the enoyl-CoA hydratase/isomerase family.</text>
</comment>